<reference evidence="2 3" key="1">
    <citation type="submission" date="2021-03" db="EMBL/GenBank/DDBJ databases">
        <title>Genomic Encyclopedia of Type Strains, Phase IV (KMG-IV): sequencing the most valuable type-strain genomes for metagenomic binning, comparative biology and taxonomic classification.</title>
        <authorList>
            <person name="Goeker M."/>
        </authorList>
    </citation>
    <scope>NUCLEOTIDE SEQUENCE [LARGE SCALE GENOMIC DNA]</scope>
    <source>
        <strain evidence="2 3">DSM 21292</strain>
    </source>
</reference>
<evidence type="ECO:0000313" key="2">
    <source>
        <dbReference type="EMBL" id="MBP2245324.1"/>
    </source>
</evidence>
<gene>
    <name evidence="2" type="ORF">J2Z28_001942</name>
</gene>
<comment type="caution">
    <text evidence="2">The sequence shown here is derived from an EMBL/GenBank/DDBJ whole genome shotgun (WGS) entry which is preliminary data.</text>
</comment>
<evidence type="ECO:0000313" key="3">
    <source>
        <dbReference type="Proteomes" id="UP000810207"/>
    </source>
</evidence>
<dbReference type="PANTHER" id="PTHR30050:SF4">
    <property type="entry name" value="ATP-BINDING PROTEIN RV3427C IN INSERTION SEQUENCE-RELATED"/>
    <property type="match status" value="1"/>
</dbReference>
<name>A0ABS4RSQ1_PAEXY</name>
<dbReference type="InterPro" id="IPR027417">
    <property type="entry name" value="P-loop_NTPase"/>
</dbReference>
<organism evidence="2 3">
    <name type="scientific">Paenibacillus xylanexedens</name>
    <dbReference type="NCBI Taxonomy" id="528191"/>
    <lineage>
        <taxon>Bacteria</taxon>
        <taxon>Bacillati</taxon>
        <taxon>Bacillota</taxon>
        <taxon>Bacilli</taxon>
        <taxon>Bacillales</taxon>
        <taxon>Paenibacillaceae</taxon>
        <taxon>Paenibacillus</taxon>
    </lineage>
</organism>
<accession>A0ABS4RSQ1</accession>
<dbReference type="Pfam" id="PF01695">
    <property type="entry name" value="IstB_IS21"/>
    <property type="match status" value="1"/>
</dbReference>
<keyword evidence="3" id="KW-1185">Reference proteome</keyword>
<feature type="domain" description="IstB-like ATP-binding" evidence="1">
    <location>
        <begin position="51"/>
        <end position="210"/>
    </location>
</feature>
<dbReference type="SUPFAM" id="SSF52540">
    <property type="entry name" value="P-loop containing nucleoside triphosphate hydrolases"/>
    <property type="match status" value="1"/>
</dbReference>
<dbReference type="PANTHER" id="PTHR30050">
    <property type="entry name" value="CHROMOSOMAL REPLICATION INITIATOR PROTEIN DNAA"/>
    <property type="match status" value="1"/>
</dbReference>
<dbReference type="EMBL" id="JAGIKV010000006">
    <property type="protein sequence ID" value="MBP2245324.1"/>
    <property type="molecule type" value="Genomic_DNA"/>
</dbReference>
<dbReference type="Proteomes" id="UP000810207">
    <property type="component" value="Unassembled WGS sequence"/>
</dbReference>
<dbReference type="Gene3D" id="3.40.50.300">
    <property type="entry name" value="P-loop containing nucleotide triphosphate hydrolases"/>
    <property type="match status" value="1"/>
</dbReference>
<evidence type="ECO:0000259" key="1">
    <source>
        <dbReference type="Pfam" id="PF01695"/>
    </source>
</evidence>
<proteinExistence type="predicted"/>
<sequence length="217" mass="24838">MKVIEERRTKTIEIQKVFNRMNLVPDSLKDAGFKNFKERTGTEKSFELAKEFYRNFENVEMGYLFYGGTGAGKSHLCRAIQRSLDADGYPTLFLDWVKLSDLARASISDKNINIHAIVRAAIEVDLLVLDDIGAGHLTDYEYKTVAFPIINGRQGKKTLYTSNLDPERLEQWFSADKDGKPLDEDGRCIDRIIGSCKFVRNKATSMRRERARAQMIE</sequence>
<dbReference type="InterPro" id="IPR002611">
    <property type="entry name" value="IstB_ATP-bd"/>
</dbReference>
<protein>
    <submittedName>
        <fullName evidence="2">DNA replication protein DnaC</fullName>
    </submittedName>
</protein>